<dbReference type="GO" id="GO:0070733">
    <property type="term" value="F:AMPylase activity"/>
    <property type="evidence" value="ECO:0007669"/>
    <property type="project" value="UniProtKB-EC"/>
</dbReference>
<feature type="binding site" evidence="8">
    <location>
        <position position="90"/>
    </location>
    <ligand>
        <name>ATP</name>
        <dbReference type="ChEBI" id="CHEBI:30616"/>
    </ligand>
</feature>
<evidence type="ECO:0000256" key="4">
    <source>
        <dbReference type="ARBA" id="ARBA00022723"/>
    </source>
</evidence>
<keyword evidence="4 8" id="KW-0479">Metal-binding</keyword>
<dbReference type="AlphaFoldDB" id="A0A3A1WMP1"/>
<feature type="binding site" evidence="8">
    <location>
        <position position="251"/>
    </location>
    <ligand>
        <name>Mg(2+)</name>
        <dbReference type="ChEBI" id="CHEBI:18420"/>
    </ligand>
</feature>
<feature type="binding site" evidence="8">
    <location>
        <position position="124"/>
    </location>
    <ligand>
        <name>ATP</name>
        <dbReference type="ChEBI" id="CHEBI:30616"/>
    </ligand>
</feature>
<comment type="caution">
    <text evidence="10">The sequence shown here is derived from an EMBL/GenBank/DDBJ whole genome shotgun (WGS) entry which is preliminary data.</text>
</comment>
<evidence type="ECO:0000256" key="6">
    <source>
        <dbReference type="ARBA" id="ARBA00022840"/>
    </source>
</evidence>
<feature type="binding site" evidence="8">
    <location>
        <position position="260"/>
    </location>
    <ligand>
        <name>Mg(2+)</name>
        <dbReference type="ChEBI" id="CHEBI:18420"/>
    </ligand>
</feature>
<feature type="binding site" evidence="8">
    <location>
        <position position="181"/>
    </location>
    <ligand>
        <name>ATP</name>
        <dbReference type="ChEBI" id="CHEBI:30616"/>
    </ligand>
</feature>
<gene>
    <name evidence="8" type="primary">ydiU</name>
    <name evidence="8" type="synonym">selO</name>
    <name evidence="10" type="ORF">D3218_05860</name>
</gene>
<reference evidence="11" key="1">
    <citation type="submission" date="2018-09" db="EMBL/GenBank/DDBJ databases">
        <authorList>
            <person name="Tuo L."/>
        </authorList>
    </citation>
    <scope>NUCLEOTIDE SEQUENCE [LARGE SCALE GENOMIC DNA]</scope>
    <source>
        <strain evidence="11">M2BS4Y-1</strain>
    </source>
</reference>
<comment type="catalytic activity">
    <reaction evidence="8">
        <text>L-seryl-[protein] + UTP = O-(5'-uridylyl)-L-seryl-[protein] + diphosphate</text>
        <dbReference type="Rhea" id="RHEA:64604"/>
        <dbReference type="Rhea" id="RHEA-COMP:9863"/>
        <dbReference type="Rhea" id="RHEA-COMP:16635"/>
        <dbReference type="ChEBI" id="CHEBI:29999"/>
        <dbReference type="ChEBI" id="CHEBI:33019"/>
        <dbReference type="ChEBI" id="CHEBI:46398"/>
        <dbReference type="ChEBI" id="CHEBI:156051"/>
    </reaction>
</comment>
<evidence type="ECO:0000256" key="3">
    <source>
        <dbReference type="ARBA" id="ARBA00022695"/>
    </source>
</evidence>
<dbReference type="HAMAP" id="MF_00692">
    <property type="entry name" value="SelO"/>
    <property type="match status" value="1"/>
</dbReference>
<evidence type="ECO:0000256" key="8">
    <source>
        <dbReference type="HAMAP-Rule" id="MF_00692"/>
    </source>
</evidence>
<dbReference type="PANTHER" id="PTHR32057:SF14">
    <property type="entry name" value="PROTEIN ADENYLYLTRANSFERASE SELO, MITOCHONDRIAL"/>
    <property type="match status" value="1"/>
</dbReference>
<dbReference type="GO" id="GO:0000287">
    <property type="term" value="F:magnesium ion binding"/>
    <property type="evidence" value="ECO:0007669"/>
    <property type="project" value="UniProtKB-UniRule"/>
</dbReference>
<keyword evidence="3 8" id="KW-0548">Nucleotidyltransferase</keyword>
<keyword evidence="11" id="KW-1185">Reference proteome</keyword>
<keyword evidence="2 8" id="KW-0808">Transferase</keyword>
<dbReference type="OrthoDB" id="9776281at2"/>
<organism evidence="10 11">
    <name type="scientific">Aureimonas flava</name>
    <dbReference type="NCBI Taxonomy" id="2320271"/>
    <lineage>
        <taxon>Bacteria</taxon>
        <taxon>Pseudomonadati</taxon>
        <taxon>Pseudomonadota</taxon>
        <taxon>Alphaproteobacteria</taxon>
        <taxon>Hyphomicrobiales</taxon>
        <taxon>Aurantimonadaceae</taxon>
        <taxon>Aureimonas</taxon>
    </lineage>
</organism>
<feature type="binding site" evidence="8">
    <location>
        <position position="111"/>
    </location>
    <ligand>
        <name>ATP</name>
        <dbReference type="ChEBI" id="CHEBI:30616"/>
    </ligand>
</feature>
<keyword evidence="5 8" id="KW-0547">Nucleotide-binding</keyword>
<evidence type="ECO:0000256" key="9">
    <source>
        <dbReference type="SAM" id="MobiDB-lite"/>
    </source>
</evidence>
<keyword evidence="7 8" id="KW-0460">Magnesium</keyword>
<feature type="binding site" evidence="8">
    <location>
        <position position="88"/>
    </location>
    <ligand>
        <name>ATP</name>
        <dbReference type="ChEBI" id="CHEBI:30616"/>
    </ligand>
</feature>
<dbReference type="EMBL" id="QYRN01000003">
    <property type="protein sequence ID" value="RIY01854.1"/>
    <property type="molecule type" value="Genomic_DNA"/>
</dbReference>
<feature type="binding site" evidence="8">
    <location>
        <position position="174"/>
    </location>
    <ligand>
        <name>ATP</name>
        <dbReference type="ChEBI" id="CHEBI:30616"/>
    </ligand>
</feature>
<evidence type="ECO:0000313" key="10">
    <source>
        <dbReference type="EMBL" id="RIY01854.1"/>
    </source>
</evidence>
<evidence type="ECO:0000256" key="7">
    <source>
        <dbReference type="ARBA" id="ARBA00022842"/>
    </source>
</evidence>
<dbReference type="InterPro" id="IPR003846">
    <property type="entry name" value="SelO"/>
</dbReference>
<protein>
    <recommendedName>
        <fullName evidence="8">Protein nucleotidyltransferase YdiU</fullName>
        <ecNumber evidence="8">2.7.7.-</ecNumber>
    </recommendedName>
    <alternativeName>
        <fullName evidence="8">Protein adenylyltransferase YdiU</fullName>
        <ecNumber evidence="8">2.7.7.108</ecNumber>
    </alternativeName>
    <alternativeName>
        <fullName evidence="8">Protein uridylyltransferase YdiU</fullName>
        <ecNumber evidence="8">2.7.7.-</ecNumber>
    </alternativeName>
</protein>
<proteinExistence type="inferred from homology"/>
<accession>A0A3A1WMP1</accession>
<comment type="catalytic activity">
    <reaction evidence="8">
        <text>L-tyrosyl-[protein] + ATP = O-(5'-adenylyl)-L-tyrosyl-[protein] + diphosphate</text>
        <dbReference type="Rhea" id="RHEA:54288"/>
        <dbReference type="Rhea" id="RHEA-COMP:10136"/>
        <dbReference type="Rhea" id="RHEA-COMP:13846"/>
        <dbReference type="ChEBI" id="CHEBI:30616"/>
        <dbReference type="ChEBI" id="CHEBI:33019"/>
        <dbReference type="ChEBI" id="CHEBI:46858"/>
        <dbReference type="ChEBI" id="CHEBI:83624"/>
        <dbReference type="EC" id="2.7.7.108"/>
    </reaction>
</comment>
<evidence type="ECO:0000256" key="2">
    <source>
        <dbReference type="ARBA" id="ARBA00022679"/>
    </source>
</evidence>
<comment type="catalytic activity">
    <reaction evidence="8">
        <text>L-histidyl-[protein] + UTP = N(tele)-(5'-uridylyl)-L-histidyl-[protein] + diphosphate</text>
        <dbReference type="Rhea" id="RHEA:83891"/>
        <dbReference type="Rhea" id="RHEA-COMP:9745"/>
        <dbReference type="Rhea" id="RHEA-COMP:20239"/>
        <dbReference type="ChEBI" id="CHEBI:29979"/>
        <dbReference type="ChEBI" id="CHEBI:33019"/>
        <dbReference type="ChEBI" id="CHEBI:46398"/>
        <dbReference type="ChEBI" id="CHEBI:233474"/>
    </reaction>
</comment>
<dbReference type="GO" id="GO:0005524">
    <property type="term" value="F:ATP binding"/>
    <property type="evidence" value="ECO:0007669"/>
    <property type="project" value="UniProtKB-UniRule"/>
</dbReference>
<comment type="catalytic activity">
    <reaction evidence="8">
        <text>L-threonyl-[protein] + ATP = 3-O-(5'-adenylyl)-L-threonyl-[protein] + diphosphate</text>
        <dbReference type="Rhea" id="RHEA:54292"/>
        <dbReference type="Rhea" id="RHEA-COMP:11060"/>
        <dbReference type="Rhea" id="RHEA-COMP:13847"/>
        <dbReference type="ChEBI" id="CHEBI:30013"/>
        <dbReference type="ChEBI" id="CHEBI:30616"/>
        <dbReference type="ChEBI" id="CHEBI:33019"/>
        <dbReference type="ChEBI" id="CHEBI:138113"/>
        <dbReference type="EC" id="2.7.7.108"/>
    </reaction>
</comment>
<feature type="binding site" evidence="8">
    <location>
        <position position="123"/>
    </location>
    <ligand>
        <name>ATP</name>
        <dbReference type="ChEBI" id="CHEBI:30616"/>
    </ligand>
</feature>
<feature type="region of interest" description="Disordered" evidence="9">
    <location>
        <begin position="469"/>
        <end position="489"/>
    </location>
</feature>
<dbReference type="Proteomes" id="UP000265750">
    <property type="component" value="Unassembled WGS sequence"/>
</dbReference>
<dbReference type="EC" id="2.7.7.-" evidence="8"/>
<dbReference type="NCBIfam" id="NF000658">
    <property type="entry name" value="PRK00029.1"/>
    <property type="match status" value="1"/>
</dbReference>
<comment type="function">
    <text evidence="8">Nucleotidyltransferase involved in the post-translational modification of proteins. It can catalyze the addition of adenosine monophosphate (AMP) or uridine monophosphate (UMP) to a protein, resulting in modifications known as AMPylation and UMPylation.</text>
</comment>
<name>A0A3A1WMP1_9HYPH</name>
<evidence type="ECO:0000256" key="5">
    <source>
        <dbReference type="ARBA" id="ARBA00022741"/>
    </source>
</evidence>
<feature type="active site" description="Proton acceptor" evidence="8">
    <location>
        <position position="250"/>
    </location>
</feature>
<dbReference type="Pfam" id="PF02696">
    <property type="entry name" value="SelO"/>
    <property type="match status" value="1"/>
</dbReference>
<comment type="catalytic activity">
    <reaction evidence="8">
        <text>L-seryl-[protein] + ATP = 3-O-(5'-adenylyl)-L-seryl-[protein] + diphosphate</text>
        <dbReference type="Rhea" id="RHEA:58120"/>
        <dbReference type="Rhea" id="RHEA-COMP:9863"/>
        <dbReference type="Rhea" id="RHEA-COMP:15073"/>
        <dbReference type="ChEBI" id="CHEBI:29999"/>
        <dbReference type="ChEBI" id="CHEBI:30616"/>
        <dbReference type="ChEBI" id="CHEBI:33019"/>
        <dbReference type="ChEBI" id="CHEBI:142516"/>
        <dbReference type="EC" id="2.7.7.108"/>
    </reaction>
</comment>
<dbReference type="GO" id="GO:0030145">
    <property type="term" value="F:manganese ion binding"/>
    <property type="evidence" value="ECO:0007669"/>
    <property type="project" value="UniProtKB-UniRule"/>
</dbReference>
<dbReference type="RefSeq" id="WP_119538991.1">
    <property type="nucleotide sequence ID" value="NZ_QYRN01000003.1"/>
</dbReference>
<dbReference type="PANTHER" id="PTHR32057">
    <property type="entry name" value="PROTEIN ADENYLYLTRANSFERASE SELO, MITOCHONDRIAL"/>
    <property type="match status" value="1"/>
</dbReference>
<dbReference type="EC" id="2.7.7.108" evidence="8"/>
<keyword evidence="8" id="KW-0464">Manganese</keyword>
<keyword evidence="6 8" id="KW-0067">ATP-binding</keyword>
<sequence>MGIAIPFDNSYARLPQGFHARVPPKRLAAPRIVKVNRALAAELGLDASALESPEAAAVLSGGAAAPGSEPIALVYAGHQFGQFVPRLGDGRALLLGEVVDRAGARRDIQLKGSGVTPYSRQGDGLAALGPVLREYLVSEAMNALGVPTTRSLAIVATGESVYRETELPGAVLTRVAASHIRVGTFQYFAARGETDNLRVLADHAITRHQPDAVGEPDRYRRLLEGVARRQAALIARWMLLGFVHGVMNTDNMAVSGETIDYGPCAFLDRYDPATVFSSIDRGGRYAYGNQPAIGQWNLARLAECLLPLLSAVEAEAMEQATGALSLYADEFNTAYRAGLRAKIGLTEGTDEDTALAEDLLRRMQEGGADFTATFRGLSVLAGGGDTSAISSGFRDAAAFDAWAQDWQARLARDGADRRASTDAIRRANPAFIPRNQRVEEVIAAAVSDCDFAPFEAFLQVLSRPYDDQPDAGRWADPGPPAPYRTFCGT</sequence>
<feature type="binding site" evidence="8">
    <location>
        <position position="260"/>
    </location>
    <ligand>
        <name>ATP</name>
        <dbReference type="ChEBI" id="CHEBI:30616"/>
    </ligand>
</feature>
<comment type="similarity">
    <text evidence="1 8">Belongs to the SELO family.</text>
</comment>
<comment type="catalytic activity">
    <reaction evidence="8">
        <text>L-tyrosyl-[protein] + UTP = O-(5'-uridylyl)-L-tyrosyl-[protein] + diphosphate</text>
        <dbReference type="Rhea" id="RHEA:83887"/>
        <dbReference type="Rhea" id="RHEA-COMP:10136"/>
        <dbReference type="Rhea" id="RHEA-COMP:20238"/>
        <dbReference type="ChEBI" id="CHEBI:33019"/>
        <dbReference type="ChEBI" id="CHEBI:46398"/>
        <dbReference type="ChEBI" id="CHEBI:46858"/>
        <dbReference type="ChEBI" id="CHEBI:90602"/>
    </reaction>
</comment>
<comment type="cofactor">
    <cofactor evidence="8">
        <name>Mg(2+)</name>
        <dbReference type="ChEBI" id="CHEBI:18420"/>
    </cofactor>
    <cofactor evidence="8">
        <name>Mn(2+)</name>
        <dbReference type="ChEBI" id="CHEBI:29035"/>
    </cofactor>
</comment>
<evidence type="ECO:0000313" key="11">
    <source>
        <dbReference type="Proteomes" id="UP000265750"/>
    </source>
</evidence>
<feature type="binding site" evidence="8">
    <location>
        <position position="91"/>
    </location>
    <ligand>
        <name>ATP</name>
        <dbReference type="ChEBI" id="CHEBI:30616"/>
    </ligand>
</feature>
<evidence type="ECO:0000256" key="1">
    <source>
        <dbReference type="ARBA" id="ARBA00009747"/>
    </source>
</evidence>